<evidence type="ECO:0000256" key="5">
    <source>
        <dbReference type="ARBA" id="ARBA00037900"/>
    </source>
</evidence>
<evidence type="ECO:0000256" key="1">
    <source>
        <dbReference type="ARBA" id="ARBA00006336"/>
    </source>
</evidence>
<accession>A0ABQ3I1C0</accession>
<evidence type="ECO:0000313" key="9">
    <source>
        <dbReference type="EMBL" id="GHE46568.1"/>
    </source>
</evidence>
<keyword evidence="10" id="KW-1185">Reference proteome</keyword>
<dbReference type="Pfam" id="PF00857">
    <property type="entry name" value="Isochorismatase"/>
    <property type="match status" value="1"/>
</dbReference>
<dbReference type="RefSeq" id="WP_189627745.1">
    <property type="nucleotide sequence ID" value="NZ_BNAF01000014.1"/>
</dbReference>
<dbReference type="PANTHER" id="PTHR11080:SF2">
    <property type="entry name" value="LD05707P"/>
    <property type="match status" value="1"/>
</dbReference>
<evidence type="ECO:0000256" key="7">
    <source>
        <dbReference type="ARBA" id="ARBA00043224"/>
    </source>
</evidence>
<evidence type="ECO:0000259" key="8">
    <source>
        <dbReference type="Pfam" id="PF00857"/>
    </source>
</evidence>
<dbReference type="Gene3D" id="3.40.50.850">
    <property type="entry name" value="Isochorismatase-like"/>
    <property type="match status" value="1"/>
</dbReference>
<reference evidence="10" key="1">
    <citation type="journal article" date="2019" name="Int. J. Syst. Evol. Microbiol.">
        <title>The Global Catalogue of Microorganisms (GCM) 10K type strain sequencing project: providing services to taxonomists for standard genome sequencing and annotation.</title>
        <authorList>
            <consortium name="The Broad Institute Genomics Platform"/>
            <consortium name="The Broad Institute Genome Sequencing Center for Infectious Disease"/>
            <person name="Wu L."/>
            <person name="Ma J."/>
        </authorList>
    </citation>
    <scope>NUCLEOTIDE SEQUENCE [LARGE SCALE GENOMIC DNA]</scope>
    <source>
        <strain evidence="10">CGMCC 1.12966</strain>
    </source>
</reference>
<evidence type="ECO:0000256" key="2">
    <source>
        <dbReference type="ARBA" id="ARBA00022642"/>
    </source>
</evidence>
<comment type="caution">
    <text evidence="9">The sequence shown here is derived from an EMBL/GenBank/DDBJ whole genome shotgun (WGS) entry which is preliminary data.</text>
</comment>
<dbReference type="PANTHER" id="PTHR11080">
    <property type="entry name" value="PYRAZINAMIDASE/NICOTINAMIDASE"/>
    <property type="match status" value="1"/>
</dbReference>
<protein>
    <recommendedName>
        <fullName evidence="6">nicotinamidase</fullName>
        <ecNumber evidence="6">3.5.1.19</ecNumber>
    </recommendedName>
    <alternativeName>
        <fullName evidence="7">Nicotinamide deamidase</fullName>
    </alternativeName>
</protein>
<dbReference type="EC" id="3.5.1.19" evidence="6"/>
<evidence type="ECO:0000313" key="10">
    <source>
        <dbReference type="Proteomes" id="UP000620550"/>
    </source>
</evidence>
<evidence type="ECO:0000256" key="4">
    <source>
        <dbReference type="ARBA" id="ARBA00022801"/>
    </source>
</evidence>
<keyword evidence="2" id="KW-0662">Pyridine nucleotide biosynthesis</keyword>
<evidence type="ECO:0000256" key="3">
    <source>
        <dbReference type="ARBA" id="ARBA00022723"/>
    </source>
</evidence>
<evidence type="ECO:0000256" key="6">
    <source>
        <dbReference type="ARBA" id="ARBA00039017"/>
    </source>
</evidence>
<sequence length="197" mass="21638">MKALIIVDVQYDFLPNGRLPVPEGDQVIAPINRIQGNYDVVVATQDWHPPDHQSFVSQHPESNLYDKITVQGLEQVIWPDHCVQGSVGAGIAADLDTYLVAAIFRKGMDREIDSYSGFFDNGYRKDTGLAGYLQAKGVDEVHVCGVAADYCVFFTAMDSLRKGFKTAIVLEATRAIDPHLFATKLDLFRAEGGTVCG</sequence>
<keyword evidence="4" id="KW-0378">Hydrolase</keyword>
<dbReference type="CDD" id="cd01011">
    <property type="entry name" value="nicotinamidase"/>
    <property type="match status" value="1"/>
</dbReference>
<keyword evidence="3" id="KW-0479">Metal-binding</keyword>
<proteinExistence type="inferred from homology"/>
<dbReference type="SUPFAM" id="SSF52499">
    <property type="entry name" value="Isochorismatase-like hydrolases"/>
    <property type="match status" value="1"/>
</dbReference>
<dbReference type="EMBL" id="BNAF01000014">
    <property type="protein sequence ID" value="GHE46568.1"/>
    <property type="molecule type" value="Genomic_DNA"/>
</dbReference>
<organism evidence="9 10">
    <name type="scientific">Sphingobacterium griseoflavum</name>
    <dbReference type="NCBI Taxonomy" id="1474952"/>
    <lineage>
        <taxon>Bacteria</taxon>
        <taxon>Pseudomonadati</taxon>
        <taxon>Bacteroidota</taxon>
        <taxon>Sphingobacteriia</taxon>
        <taxon>Sphingobacteriales</taxon>
        <taxon>Sphingobacteriaceae</taxon>
        <taxon>Sphingobacterium</taxon>
    </lineage>
</organism>
<feature type="domain" description="Isochorismatase-like" evidence="8">
    <location>
        <begin position="3"/>
        <end position="196"/>
    </location>
</feature>
<dbReference type="Proteomes" id="UP000620550">
    <property type="component" value="Unassembled WGS sequence"/>
</dbReference>
<dbReference type="InterPro" id="IPR000868">
    <property type="entry name" value="Isochorismatase-like_dom"/>
</dbReference>
<comment type="similarity">
    <text evidence="1">Belongs to the isochorismatase family.</text>
</comment>
<dbReference type="InterPro" id="IPR052347">
    <property type="entry name" value="Isochorismatase_Nicotinamidase"/>
</dbReference>
<dbReference type="NCBIfam" id="NF008623">
    <property type="entry name" value="PRK11609.1"/>
    <property type="match status" value="1"/>
</dbReference>
<comment type="pathway">
    <text evidence="5">Cofactor biosynthesis; nicotinate biosynthesis; nicotinate from nicotinamide: step 1/1.</text>
</comment>
<gene>
    <name evidence="9" type="primary">pncA</name>
    <name evidence="9" type="ORF">GCM10017764_32230</name>
</gene>
<dbReference type="InterPro" id="IPR036380">
    <property type="entry name" value="Isochorismatase-like_sf"/>
</dbReference>
<name>A0ABQ3I1C0_9SPHI</name>